<dbReference type="Proteomes" id="UP000289323">
    <property type="component" value="Unassembled WGS sequence"/>
</dbReference>
<gene>
    <name evidence="1" type="ORF">TT172_LOCUS7214</name>
</gene>
<evidence type="ECO:0000313" key="1">
    <source>
        <dbReference type="EMBL" id="SPQ24795.1"/>
    </source>
</evidence>
<name>A0A446BQL1_9PEZI</name>
<organism evidence="1 2">
    <name type="scientific">Thermothielavioides terrestris</name>
    <dbReference type="NCBI Taxonomy" id="2587410"/>
    <lineage>
        <taxon>Eukaryota</taxon>
        <taxon>Fungi</taxon>
        <taxon>Dikarya</taxon>
        <taxon>Ascomycota</taxon>
        <taxon>Pezizomycotina</taxon>
        <taxon>Sordariomycetes</taxon>
        <taxon>Sordariomycetidae</taxon>
        <taxon>Sordariales</taxon>
        <taxon>Chaetomiaceae</taxon>
        <taxon>Thermothielavioides</taxon>
    </lineage>
</organism>
<proteinExistence type="predicted"/>
<reference evidence="1 2" key="1">
    <citation type="submission" date="2018-04" db="EMBL/GenBank/DDBJ databases">
        <authorList>
            <person name="Huttner S."/>
            <person name="Dainat J."/>
        </authorList>
    </citation>
    <scope>NUCLEOTIDE SEQUENCE [LARGE SCALE GENOMIC DNA]</scope>
</reference>
<dbReference type="AlphaFoldDB" id="A0A446BQL1"/>
<accession>A0A446BQL1</accession>
<protein>
    <submittedName>
        <fullName evidence="1">Dd0f818c-546d-4dde-aa87-ded62e4761c3</fullName>
    </submittedName>
</protein>
<dbReference type="EMBL" id="OUUZ01000013">
    <property type="protein sequence ID" value="SPQ24795.1"/>
    <property type="molecule type" value="Genomic_DNA"/>
</dbReference>
<sequence length="72" mass="7706">MATQLSEQLKYSQAKGADKVVLGPAAPEADRLVAHQHVELGDETREPNLQEVQLVLKLVQPVMSTRAGSGIG</sequence>
<evidence type="ECO:0000313" key="2">
    <source>
        <dbReference type="Proteomes" id="UP000289323"/>
    </source>
</evidence>